<gene>
    <name evidence="1" type="ORF">CVN68_14905</name>
</gene>
<sequence length="102" mass="10627">MTGTIALFPLAALLLVGCAVPEARLRSGLIRAGLPRPLSACMAERMVDRLSLKQLMRIADLPNAQGAESVDRFLHRVRALGDAEILGVTSSSAALCATGLAG</sequence>
<reference evidence="1 2" key="1">
    <citation type="submission" date="2017-11" db="EMBL/GenBank/DDBJ databases">
        <title>Complete genome sequence of Sphingomonas sp. Strain Cra20, a psychrotolerant potential plant growth promoting rhizobacteria.</title>
        <authorList>
            <person name="Luo Y."/>
        </authorList>
    </citation>
    <scope>NUCLEOTIDE SEQUENCE [LARGE SCALE GENOMIC DNA]</scope>
    <source>
        <strain evidence="1 2">Cra20</strain>
    </source>
</reference>
<evidence type="ECO:0000313" key="2">
    <source>
        <dbReference type="Proteomes" id="UP000229081"/>
    </source>
</evidence>
<name>A0A2K8MGV7_9SPHN</name>
<dbReference type="KEGG" id="sphc:CVN68_14905"/>
<dbReference type="EMBL" id="CP024923">
    <property type="protein sequence ID" value="ATY33093.1"/>
    <property type="molecule type" value="Genomic_DNA"/>
</dbReference>
<organism evidence="1 2">
    <name type="scientific">Sphingomonas psychrotolerans</name>
    <dbReference type="NCBI Taxonomy" id="1327635"/>
    <lineage>
        <taxon>Bacteria</taxon>
        <taxon>Pseudomonadati</taxon>
        <taxon>Pseudomonadota</taxon>
        <taxon>Alphaproteobacteria</taxon>
        <taxon>Sphingomonadales</taxon>
        <taxon>Sphingomonadaceae</taxon>
        <taxon>Sphingomonas</taxon>
    </lineage>
</organism>
<proteinExistence type="predicted"/>
<accession>A0A2K8MGV7</accession>
<protein>
    <submittedName>
        <fullName evidence="1">Uncharacterized protein</fullName>
    </submittedName>
</protein>
<dbReference type="OrthoDB" id="7409816at2"/>
<keyword evidence="2" id="KW-1185">Reference proteome</keyword>
<dbReference type="AlphaFoldDB" id="A0A2K8MGV7"/>
<dbReference type="RefSeq" id="WP_100282898.1">
    <property type="nucleotide sequence ID" value="NZ_CP024923.1"/>
</dbReference>
<evidence type="ECO:0000313" key="1">
    <source>
        <dbReference type="EMBL" id="ATY33093.1"/>
    </source>
</evidence>
<dbReference type="Proteomes" id="UP000229081">
    <property type="component" value="Chromosome"/>
</dbReference>